<dbReference type="Pfam" id="PF00076">
    <property type="entry name" value="RRM_1"/>
    <property type="match status" value="2"/>
</dbReference>
<dbReference type="EMBL" id="CCFA01000615">
    <property type="protein sequence ID" value="CDR99019.1"/>
    <property type="molecule type" value="Genomic_DNA"/>
</dbReference>
<protein>
    <recommendedName>
        <fullName evidence="4">RRM domain-containing protein</fullName>
    </recommendedName>
</protein>
<evidence type="ECO:0000259" key="4">
    <source>
        <dbReference type="PROSITE" id="PS50102"/>
    </source>
</evidence>
<evidence type="ECO:0000313" key="6">
    <source>
        <dbReference type="Proteomes" id="UP000242770"/>
    </source>
</evidence>
<feature type="domain" description="RRM" evidence="4">
    <location>
        <begin position="56"/>
        <end position="134"/>
    </location>
</feature>
<dbReference type="SMART" id="SM00360">
    <property type="entry name" value="RRM"/>
    <property type="match status" value="2"/>
</dbReference>
<feature type="region of interest" description="Disordered" evidence="3">
    <location>
        <begin position="1"/>
        <end position="34"/>
    </location>
</feature>
<keyword evidence="6" id="KW-1185">Reference proteome</keyword>
<dbReference type="Gene3D" id="3.30.70.330">
    <property type="match status" value="2"/>
</dbReference>
<dbReference type="InterPro" id="IPR000504">
    <property type="entry name" value="RRM_dom"/>
</dbReference>
<proteinExistence type="predicted"/>
<evidence type="ECO:0000313" key="5">
    <source>
        <dbReference type="EMBL" id="CDR99019.1"/>
    </source>
</evidence>
<organism evidence="5 6">
    <name type="scientific">Sporisorium scitamineum</name>
    <dbReference type="NCBI Taxonomy" id="49012"/>
    <lineage>
        <taxon>Eukaryota</taxon>
        <taxon>Fungi</taxon>
        <taxon>Dikarya</taxon>
        <taxon>Basidiomycota</taxon>
        <taxon>Ustilaginomycotina</taxon>
        <taxon>Ustilaginomycetes</taxon>
        <taxon>Ustilaginales</taxon>
        <taxon>Ustilaginaceae</taxon>
        <taxon>Sporisorium</taxon>
    </lineage>
</organism>
<gene>
    <name evidence="5" type="primary">SSCI11980.1</name>
</gene>
<dbReference type="InterPro" id="IPR052462">
    <property type="entry name" value="SLIRP/GR-RBP-like"/>
</dbReference>
<keyword evidence="1 2" id="KW-0694">RNA-binding</keyword>
<accession>A0A0F7RVA4</accession>
<dbReference type="PANTHER" id="PTHR48027">
    <property type="entry name" value="HETEROGENEOUS NUCLEAR RIBONUCLEOPROTEIN 87F-RELATED"/>
    <property type="match status" value="1"/>
</dbReference>
<reference evidence="6" key="1">
    <citation type="submission" date="2014-06" db="EMBL/GenBank/DDBJ databases">
        <authorList>
            <person name="Berkman P.J."/>
        </authorList>
    </citation>
    <scope>NUCLEOTIDE SEQUENCE [LARGE SCALE GENOMIC DNA]</scope>
</reference>
<sequence length="237" mass="25372">MPKEDKKAAKAAAAAAKAKRKADEEAPAVKKVKTETATDAATALAAAAELAESETNQIWVGQLSWNVDNDWLKSEMEVFGEVTSARVQLDRTSGKSRGFGYVDFATAAAAKKAFEEGQGKEVDGRAIRIDLSTPKSDATENRAKKFNDQRSAPSTTLFIGNLSFDISEDDVWNAFSEHGEVSGVRLPKDPDSGRPKGFGYVEFAAQESAQAAIDAMTGQELAGRPLLSFVLEGQPVL</sequence>
<dbReference type="InterPro" id="IPR035979">
    <property type="entry name" value="RBD_domain_sf"/>
</dbReference>
<evidence type="ECO:0000256" key="2">
    <source>
        <dbReference type="PROSITE-ProRule" id="PRU00176"/>
    </source>
</evidence>
<dbReference type="Proteomes" id="UP000242770">
    <property type="component" value="Unassembled WGS sequence"/>
</dbReference>
<dbReference type="SUPFAM" id="SSF54928">
    <property type="entry name" value="RNA-binding domain, RBD"/>
    <property type="match status" value="1"/>
</dbReference>
<evidence type="ECO:0000256" key="3">
    <source>
        <dbReference type="SAM" id="MobiDB-lite"/>
    </source>
</evidence>
<feature type="domain" description="RRM" evidence="4">
    <location>
        <begin position="155"/>
        <end position="226"/>
    </location>
</feature>
<dbReference type="GO" id="GO:0003723">
    <property type="term" value="F:RNA binding"/>
    <property type="evidence" value="ECO:0007669"/>
    <property type="project" value="UniProtKB-UniRule"/>
</dbReference>
<name>A0A0F7RVA4_9BASI</name>
<dbReference type="AlphaFoldDB" id="A0A0F7RVA4"/>
<dbReference type="PROSITE" id="PS50102">
    <property type="entry name" value="RRM"/>
    <property type="match status" value="2"/>
</dbReference>
<dbReference type="STRING" id="49012.A0A0F7RVA4"/>
<dbReference type="InterPro" id="IPR012677">
    <property type="entry name" value="Nucleotide-bd_a/b_plait_sf"/>
</dbReference>
<evidence type="ECO:0000256" key="1">
    <source>
        <dbReference type="ARBA" id="ARBA00022884"/>
    </source>
</evidence>
<feature type="compositionally biased region" description="Basic and acidic residues" evidence="3">
    <location>
        <begin position="21"/>
        <end position="34"/>
    </location>
</feature>